<dbReference type="Pfam" id="PF04082">
    <property type="entry name" value="Fungal_trans"/>
    <property type="match status" value="1"/>
</dbReference>
<keyword evidence="7" id="KW-1185">Reference proteome</keyword>
<evidence type="ECO:0000313" key="7">
    <source>
        <dbReference type="Proteomes" id="UP000294933"/>
    </source>
</evidence>
<dbReference type="Gene3D" id="4.10.240.10">
    <property type="entry name" value="Zn(2)-C6 fungal-type DNA-binding domain"/>
    <property type="match status" value="1"/>
</dbReference>
<dbReference type="PANTHER" id="PTHR31001:SF56">
    <property type="entry name" value="ZN(2)-C6 FUNGAL-TYPE DOMAIN-CONTAINING PROTEIN"/>
    <property type="match status" value="1"/>
</dbReference>
<dbReference type="STRING" id="50990.A0A4Y7Q164"/>
<dbReference type="CDD" id="cd00067">
    <property type="entry name" value="GAL4"/>
    <property type="match status" value="1"/>
</dbReference>
<dbReference type="PANTHER" id="PTHR31001">
    <property type="entry name" value="UNCHARACTERIZED TRANSCRIPTIONAL REGULATORY PROTEIN"/>
    <property type="match status" value="1"/>
</dbReference>
<dbReference type="GO" id="GO:0006351">
    <property type="term" value="P:DNA-templated transcription"/>
    <property type="evidence" value="ECO:0007669"/>
    <property type="project" value="InterPro"/>
</dbReference>
<dbReference type="InterPro" id="IPR050613">
    <property type="entry name" value="Sec_Metabolite_Reg"/>
</dbReference>
<evidence type="ECO:0000256" key="3">
    <source>
        <dbReference type="ARBA" id="ARBA00023242"/>
    </source>
</evidence>
<dbReference type="CDD" id="cd12148">
    <property type="entry name" value="fungal_TF_MHR"/>
    <property type="match status" value="1"/>
</dbReference>
<evidence type="ECO:0000256" key="2">
    <source>
        <dbReference type="ARBA" id="ARBA00022723"/>
    </source>
</evidence>
<dbReference type="VEuPathDB" id="FungiDB:BD410DRAFT_898957"/>
<dbReference type="InterPro" id="IPR007219">
    <property type="entry name" value="XnlR_reg_dom"/>
</dbReference>
<accession>A0A4Y7Q164</accession>
<dbReference type="Proteomes" id="UP000294933">
    <property type="component" value="Unassembled WGS sequence"/>
</dbReference>
<dbReference type="GO" id="GO:0005634">
    <property type="term" value="C:nucleus"/>
    <property type="evidence" value="ECO:0007669"/>
    <property type="project" value="UniProtKB-SubCell"/>
</dbReference>
<dbReference type="EMBL" id="ML170181">
    <property type="protein sequence ID" value="TDL21374.1"/>
    <property type="molecule type" value="Genomic_DNA"/>
</dbReference>
<dbReference type="PROSITE" id="PS50048">
    <property type="entry name" value="ZN2_CY6_FUNGAL_2"/>
    <property type="match status" value="1"/>
</dbReference>
<organism evidence="6 7">
    <name type="scientific">Rickenella mellea</name>
    <dbReference type="NCBI Taxonomy" id="50990"/>
    <lineage>
        <taxon>Eukaryota</taxon>
        <taxon>Fungi</taxon>
        <taxon>Dikarya</taxon>
        <taxon>Basidiomycota</taxon>
        <taxon>Agaricomycotina</taxon>
        <taxon>Agaricomycetes</taxon>
        <taxon>Hymenochaetales</taxon>
        <taxon>Rickenellaceae</taxon>
        <taxon>Rickenella</taxon>
    </lineage>
</organism>
<feature type="region of interest" description="Disordered" evidence="4">
    <location>
        <begin position="680"/>
        <end position="704"/>
    </location>
</feature>
<evidence type="ECO:0000259" key="5">
    <source>
        <dbReference type="PROSITE" id="PS50048"/>
    </source>
</evidence>
<dbReference type="GO" id="GO:0008270">
    <property type="term" value="F:zinc ion binding"/>
    <property type="evidence" value="ECO:0007669"/>
    <property type="project" value="InterPro"/>
</dbReference>
<proteinExistence type="predicted"/>
<dbReference type="OrthoDB" id="1747771at2759"/>
<keyword evidence="2" id="KW-0479">Metal-binding</keyword>
<sequence>MAQRLGTVSEDRHREQELKRARGEIACAECNRLKLRCDKKVPCSSCIRRGCSLYCPNRCLPSGQGNRYYLADTEQLHRKLLDMSERIRQLEDALEIQLAHSPDPHPLLREELLAVKRIELNDAAERWQLPEEHDAMEDFGTLTVSDQGVSRFIGRTGEAESLLMAKLDIEKDVLDASPEAKDSSPHDNRSSRWPFKTVGVTTEDHLARIETQLPPWERAWGLCHTYLEQSSWHLRVVKRPQLIEELLTPIYERRAARLSMTALEAGIRNLELNNGHDLALLLMVFAMAALVDLTLRPFNEEATHFYTLARSVVTLESAAESPSLAVVQILTLMTAYCELSDSIQTMERAFSTSNFASILGATIGLHRDPARWALEDKLIQRRRDVFWQLFTAQNWQGLASGRPMMFTLRSADCQFPVDDEETIDENGTVQMGCRRWMYRFARDILYDVNMLSCSIGAIKYSEILELDRKVRETVIPKKLQIPSAGSDWKSDGCDILERLLPTLWVDTTMIYIHRSYFAKALLDHPTAPLQSPYASSFLSACRSSMSLLKIAREHYEASSNHMVRSWMLWKHMFSALVVVGTIVIRDPSSNMAPSALTELTSGVNFFEKASQHAEWGKRTHSVLVSLRDSAVSAYSQYRGDDSAIGRNPETLGIPSTSSTDQWVDELAIFGGQTLLMTRKTHSPHVPSTETSLTSNPTPSSSNVASPPFPLYPTQGTPLDAYPTPLFATSGLSDEFLQSPVPTNEQGFAAFLAAHQTTNPPQHFSAGQQDSRHMQLTGRNEHIMEYGAGTSTHDTQPLEAPPMFDFPGVNILPRSEETMAVEMGLTLPRMDSGMEETWVSFLRHSGLTMPPDVPPNDN</sequence>
<name>A0A4Y7Q164_9AGAM</name>
<keyword evidence="3" id="KW-0539">Nucleus</keyword>
<evidence type="ECO:0000256" key="1">
    <source>
        <dbReference type="ARBA" id="ARBA00004123"/>
    </source>
</evidence>
<comment type="subcellular location">
    <subcellularLocation>
        <location evidence="1">Nucleus</location>
    </subcellularLocation>
</comment>
<gene>
    <name evidence="6" type="ORF">BD410DRAFT_898957</name>
</gene>
<reference evidence="6 7" key="1">
    <citation type="submission" date="2018-06" db="EMBL/GenBank/DDBJ databases">
        <title>A transcriptomic atlas of mushroom development highlights an independent origin of complex multicellularity.</title>
        <authorList>
            <consortium name="DOE Joint Genome Institute"/>
            <person name="Krizsan K."/>
            <person name="Almasi E."/>
            <person name="Merenyi Z."/>
            <person name="Sahu N."/>
            <person name="Viragh M."/>
            <person name="Koszo T."/>
            <person name="Mondo S."/>
            <person name="Kiss B."/>
            <person name="Balint B."/>
            <person name="Kues U."/>
            <person name="Barry K."/>
            <person name="Hegedus J.C."/>
            <person name="Henrissat B."/>
            <person name="Johnson J."/>
            <person name="Lipzen A."/>
            <person name="Ohm R."/>
            <person name="Nagy I."/>
            <person name="Pangilinan J."/>
            <person name="Yan J."/>
            <person name="Xiong Y."/>
            <person name="Grigoriev I.V."/>
            <person name="Hibbett D.S."/>
            <person name="Nagy L.G."/>
        </authorList>
    </citation>
    <scope>NUCLEOTIDE SEQUENCE [LARGE SCALE GENOMIC DNA]</scope>
    <source>
        <strain evidence="6 7">SZMC22713</strain>
    </source>
</reference>
<evidence type="ECO:0000313" key="6">
    <source>
        <dbReference type="EMBL" id="TDL21374.1"/>
    </source>
</evidence>
<feature type="domain" description="Zn(2)-C6 fungal-type" evidence="5">
    <location>
        <begin position="26"/>
        <end position="55"/>
    </location>
</feature>
<feature type="compositionally biased region" description="Low complexity" evidence="4">
    <location>
        <begin position="686"/>
        <end position="704"/>
    </location>
</feature>
<protein>
    <recommendedName>
        <fullName evidence="5">Zn(2)-C6 fungal-type domain-containing protein</fullName>
    </recommendedName>
</protein>
<evidence type="ECO:0000256" key="4">
    <source>
        <dbReference type="SAM" id="MobiDB-lite"/>
    </source>
</evidence>
<dbReference type="InterPro" id="IPR036864">
    <property type="entry name" value="Zn2-C6_fun-type_DNA-bd_sf"/>
</dbReference>
<dbReference type="AlphaFoldDB" id="A0A4Y7Q164"/>
<dbReference type="InterPro" id="IPR001138">
    <property type="entry name" value="Zn2Cys6_DnaBD"/>
</dbReference>
<dbReference type="GO" id="GO:0003677">
    <property type="term" value="F:DNA binding"/>
    <property type="evidence" value="ECO:0007669"/>
    <property type="project" value="InterPro"/>
</dbReference>
<dbReference type="GO" id="GO:0000981">
    <property type="term" value="F:DNA-binding transcription factor activity, RNA polymerase II-specific"/>
    <property type="evidence" value="ECO:0007669"/>
    <property type="project" value="InterPro"/>
</dbReference>